<evidence type="ECO:0000256" key="2">
    <source>
        <dbReference type="ARBA" id="ARBA00023315"/>
    </source>
</evidence>
<comment type="caution">
    <text evidence="4">The sequence shown here is derived from an EMBL/GenBank/DDBJ whole genome shotgun (WGS) entry which is preliminary data.</text>
</comment>
<evidence type="ECO:0000313" key="4">
    <source>
        <dbReference type="EMBL" id="PRC94473.1"/>
    </source>
</evidence>
<dbReference type="PANTHER" id="PTHR43877:SF2">
    <property type="entry name" value="AMINOALKYLPHOSPHONATE N-ACETYLTRANSFERASE-RELATED"/>
    <property type="match status" value="1"/>
</dbReference>
<name>A0A2S9H3G0_9BURK</name>
<organism evidence="4 5">
    <name type="scientific">Solimicrobium silvestre</name>
    <dbReference type="NCBI Taxonomy" id="2099400"/>
    <lineage>
        <taxon>Bacteria</taxon>
        <taxon>Pseudomonadati</taxon>
        <taxon>Pseudomonadota</taxon>
        <taxon>Betaproteobacteria</taxon>
        <taxon>Burkholderiales</taxon>
        <taxon>Oxalobacteraceae</taxon>
        <taxon>Solimicrobium</taxon>
    </lineage>
</organism>
<dbReference type="InterPro" id="IPR000182">
    <property type="entry name" value="GNAT_dom"/>
</dbReference>
<dbReference type="PANTHER" id="PTHR43877">
    <property type="entry name" value="AMINOALKYLPHOSPHONATE N-ACETYLTRANSFERASE-RELATED-RELATED"/>
    <property type="match status" value="1"/>
</dbReference>
<dbReference type="Pfam" id="PF00583">
    <property type="entry name" value="Acetyltransf_1"/>
    <property type="match status" value="1"/>
</dbReference>
<dbReference type="InterPro" id="IPR016181">
    <property type="entry name" value="Acyl_CoA_acyltransferase"/>
</dbReference>
<gene>
    <name evidence="4" type="ORF">S2091_1094</name>
</gene>
<accession>A0A2S9H3G0</accession>
<dbReference type="AlphaFoldDB" id="A0A2S9H3G0"/>
<keyword evidence="2" id="KW-0012">Acyltransferase</keyword>
<keyword evidence="5" id="KW-1185">Reference proteome</keyword>
<feature type="domain" description="N-acetyltransferase" evidence="3">
    <location>
        <begin position="9"/>
        <end position="156"/>
    </location>
</feature>
<dbReference type="GO" id="GO:0016747">
    <property type="term" value="F:acyltransferase activity, transferring groups other than amino-acyl groups"/>
    <property type="evidence" value="ECO:0007669"/>
    <property type="project" value="InterPro"/>
</dbReference>
<dbReference type="PROSITE" id="PS51186">
    <property type="entry name" value="GNAT"/>
    <property type="match status" value="1"/>
</dbReference>
<evidence type="ECO:0000259" key="3">
    <source>
        <dbReference type="PROSITE" id="PS51186"/>
    </source>
</evidence>
<sequence length="156" mass="17580">MGNLMKYQALIRKFEHRDLNELAQLFDAYRQFYEQAPDLALAEHYLATRVEKRESVILVAENSAGGLSGFCQLYPTFCSVLAQPIYVLYDLFVSPEARGNGVAKHLLNAARELGISDGKARLDLTTAKTNSTAQSLYASLGWVRDEEFYTYNLTLD</sequence>
<dbReference type="SUPFAM" id="SSF55729">
    <property type="entry name" value="Acyl-CoA N-acyltransferases (Nat)"/>
    <property type="match status" value="1"/>
</dbReference>
<proteinExistence type="predicted"/>
<dbReference type="Proteomes" id="UP000237839">
    <property type="component" value="Unassembled WGS sequence"/>
</dbReference>
<evidence type="ECO:0000256" key="1">
    <source>
        <dbReference type="ARBA" id="ARBA00022679"/>
    </source>
</evidence>
<keyword evidence="1 4" id="KW-0808">Transferase</keyword>
<dbReference type="Gene3D" id="3.40.630.30">
    <property type="match status" value="1"/>
</dbReference>
<evidence type="ECO:0000313" key="5">
    <source>
        <dbReference type="Proteomes" id="UP000237839"/>
    </source>
</evidence>
<reference evidence="4 5" key="1">
    <citation type="submission" date="2018-02" db="EMBL/GenBank/DDBJ databases">
        <title>Solimicrobium silvestre gen. nov., sp. nov., isolated from alpine forest soil.</title>
        <authorList>
            <person name="Margesin R."/>
            <person name="Albuquerque L."/>
            <person name="Zhang D.-C."/>
            <person name="Froufe H.J.C."/>
            <person name="Severino R."/>
            <person name="Roxo I."/>
            <person name="Egas C."/>
            <person name="Da Costa M.S."/>
        </authorList>
    </citation>
    <scope>NUCLEOTIDE SEQUENCE [LARGE SCALE GENOMIC DNA]</scope>
    <source>
        <strain evidence="4 5">S20-91</strain>
    </source>
</reference>
<dbReference type="EMBL" id="PUGF01000003">
    <property type="protein sequence ID" value="PRC94473.1"/>
    <property type="molecule type" value="Genomic_DNA"/>
</dbReference>
<dbReference type="CDD" id="cd04301">
    <property type="entry name" value="NAT_SF"/>
    <property type="match status" value="1"/>
</dbReference>
<dbReference type="InterPro" id="IPR050832">
    <property type="entry name" value="Bact_Acetyltransf"/>
</dbReference>
<protein>
    <submittedName>
        <fullName evidence="4">Acetyltransferase</fullName>
    </submittedName>
</protein>